<comment type="caution">
    <text evidence="9">The sequence shown here is derived from an EMBL/GenBank/DDBJ whole genome shotgun (WGS) entry which is preliminary data.</text>
</comment>
<sequence>MRIKATLRRPGGSSDNLQITADATASVSDIAEAIYRADPQRADPQRSGTERTDPLAAAPSNLTLQVSGASGAARVLDPSSNLLESGVRSGSVLELAQHSEGYTSAGPSGPAAATLRVLSGPDAGAEFALPFGSSYIGRERGIDVRLSDGLISKRHARINIGEHVEIIDMKSANGLVMGGEQVARTTLSSADVVMLGDTAICVVPLQRLGGAAPSTPVIEFNRSPRVVARYPGDEFPTPSPPKQPQPIRFPLVALAAPLLMGPILFLATGSALSLIFIALSPIIMIGTWADHKLQTRRQLRDAIKLFNEQIDAFVKSMHEKQRIQRAVRLTEAPAVSATVDAVDRLGQLLWTHRPEHTAFLTARLGIGTGPSRDKISMPNANEALPEYWAQVEEIADRFSRIDGVPIVVEFRKAGALGVAGGGDGRHGVARGIVTQLAGLHSPSELVICALASPTSRATWEWLEWLPHTTSPHSPLGGDHLADNPGSGAALLSRLEALIDSRTAGAPSPRGPIDTDKDKQELAHPITPSVLVVIEDDTPLDRGRLTRLVERGADANVHVLWSAPSIGDLPAACRSFVSVDPEPASSGAAGASGTAGQVRLGEHTFPLECETVDAATAHRLARQLAPVVDVGAPIDDDSDLPRSVSYLSLVGTELAEVPEAVIDRWRESNSIADRSGAPLVRRKKEGSLRALVGHSGTEPFYLDIRNQGPHALVGGTTGAGKSEFLQSWVLGMAAAHSPDRATFLFVDYKGGAAFADCVGLPHTVGLVTDLSPHLVRRALTSLRAELRYREHLLNRKKAKDLVSLEKTGDPETPPSLLIVVDEFAALVQEVPEFVDGVVDVAQRGRSLGLHLILATQRPAGVIKDNLRANTNLRIALRMADADDSSDILGDPMAAYFDQSIPGRGAAKTGPGRLASFQTGYAGGWTTNEVPRARIDMIEMDFGSGATWEVPEIEAPLQADPGPTDIARLVTSIRNAAKLADIPDPRKPWLDELAAVYDFSLLPNPRTDEQLLLGVIDDPASQSQPTVFYEPDRDGNMAIYGTGGAGKSATLRTIAVSAAVTPRGGPVHVYGLDFGSSGLSMLQELPHVGAIISGDDEERVIRLLRMLRDLVDDRSIRYSAVRAGSIGEYRRIADAPAEPRILVLVDGIGAFREQYEFGGHSAWFTTFSQIATDGRQVGVHIVVTGDRPNSVPASLGSTIQRRLILRLASEDDYALVNAPKDTLSAVSPPGRGVMEGNEVQMAVLGADSNVAVQAREIAKLAEAMRRQGVAPALPIEHLAESVPLSSLPATLPGSGSSTEPADLQPVIGVRDDSLGPFAIRARGAMLLAGTAGSGRSTAIATMATALRRADPRIRLVHVSPRKTNLTPLPIWSISLHDPAQITAFADDVTAQLDAETLKPGQFAIFVENIGELNGSPAEADVDRLIKRALRDDVFVVGESESSTWSSAWTLGGSFKNSKRGLLLVPGELDGDSLLGTSLGRFKRSDLPPGRGFFVQGGRVTKLQVATRDD</sequence>
<dbReference type="InterPro" id="IPR000253">
    <property type="entry name" value="FHA_dom"/>
</dbReference>
<feature type="domain" description="FtsK" evidence="8">
    <location>
        <begin position="696"/>
        <end position="884"/>
    </location>
</feature>
<dbReference type="InterPro" id="IPR050206">
    <property type="entry name" value="FtsK/SpoIIIE/SftA"/>
</dbReference>
<evidence type="ECO:0000259" key="8">
    <source>
        <dbReference type="PROSITE" id="PS50901"/>
    </source>
</evidence>
<dbReference type="PANTHER" id="PTHR22683">
    <property type="entry name" value="SPORULATION PROTEIN RELATED"/>
    <property type="match status" value="1"/>
</dbReference>
<dbReference type="InterPro" id="IPR003593">
    <property type="entry name" value="AAA+_ATPase"/>
</dbReference>
<reference evidence="9" key="1">
    <citation type="submission" date="2022-08" db="EMBL/GenBank/DDBJ databases">
        <authorList>
            <person name="Deng Y."/>
            <person name="Han X.-F."/>
            <person name="Zhang Y.-Q."/>
        </authorList>
    </citation>
    <scope>NUCLEOTIDE SEQUENCE</scope>
    <source>
        <strain evidence="9">CPCC 203407</strain>
    </source>
</reference>
<evidence type="ECO:0000256" key="4">
    <source>
        <dbReference type="PROSITE-ProRule" id="PRU00289"/>
    </source>
</evidence>
<dbReference type="Gene3D" id="3.40.50.300">
    <property type="entry name" value="P-loop containing nucleotide triphosphate hydrolases"/>
    <property type="match status" value="4"/>
</dbReference>
<keyword evidence="10" id="KW-1185">Reference proteome</keyword>
<dbReference type="SMART" id="SM00240">
    <property type="entry name" value="FHA"/>
    <property type="match status" value="1"/>
</dbReference>
<name>A0AA41XB62_9MICO</name>
<dbReference type="Proteomes" id="UP001165587">
    <property type="component" value="Unassembled WGS sequence"/>
</dbReference>
<keyword evidence="6" id="KW-1133">Transmembrane helix</keyword>
<evidence type="ECO:0000256" key="3">
    <source>
        <dbReference type="ARBA" id="ARBA00022840"/>
    </source>
</evidence>
<dbReference type="PROSITE" id="PS50901">
    <property type="entry name" value="FTSK"/>
    <property type="match status" value="2"/>
</dbReference>
<dbReference type="EMBL" id="JANLCK010000002">
    <property type="protein sequence ID" value="MCS5724966.1"/>
    <property type="molecule type" value="Genomic_DNA"/>
</dbReference>
<dbReference type="GO" id="GO:0005524">
    <property type="term" value="F:ATP binding"/>
    <property type="evidence" value="ECO:0007669"/>
    <property type="project" value="UniProtKB-UniRule"/>
</dbReference>
<dbReference type="Pfam" id="PF01580">
    <property type="entry name" value="FtsK_SpoIIIE"/>
    <property type="match status" value="2"/>
</dbReference>
<evidence type="ECO:0000259" key="7">
    <source>
        <dbReference type="PROSITE" id="PS50006"/>
    </source>
</evidence>
<evidence type="ECO:0000313" key="10">
    <source>
        <dbReference type="Proteomes" id="UP001165587"/>
    </source>
</evidence>
<keyword evidence="6" id="KW-0472">Membrane</keyword>
<dbReference type="Gene3D" id="2.60.200.20">
    <property type="match status" value="1"/>
</dbReference>
<feature type="binding site" evidence="4">
    <location>
        <begin position="1039"/>
        <end position="1046"/>
    </location>
    <ligand>
        <name>ATP</name>
        <dbReference type="ChEBI" id="CHEBI:30616"/>
    </ligand>
</feature>
<evidence type="ECO:0000313" key="9">
    <source>
        <dbReference type="EMBL" id="MCS5724966.1"/>
    </source>
</evidence>
<gene>
    <name evidence="9" type="ORF">N1028_03560</name>
</gene>
<dbReference type="InterPro" id="IPR027417">
    <property type="entry name" value="P-loop_NTPase"/>
</dbReference>
<feature type="region of interest" description="Disordered" evidence="5">
    <location>
        <begin position="35"/>
        <end position="61"/>
    </location>
</feature>
<evidence type="ECO:0000256" key="2">
    <source>
        <dbReference type="ARBA" id="ARBA00022741"/>
    </source>
</evidence>
<dbReference type="InterPro" id="IPR008984">
    <property type="entry name" value="SMAD_FHA_dom_sf"/>
</dbReference>
<proteinExistence type="predicted"/>
<protein>
    <submittedName>
        <fullName evidence="9">FtsK/SpoIIIE domain-containing protein</fullName>
    </submittedName>
</protein>
<dbReference type="SMART" id="SM00382">
    <property type="entry name" value="AAA"/>
    <property type="match status" value="3"/>
</dbReference>
<dbReference type="PROSITE" id="PS50006">
    <property type="entry name" value="FHA_DOMAIN"/>
    <property type="match status" value="1"/>
</dbReference>
<feature type="binding site" evidence="4">
    <location>
        <begin position="714"/>
        <end position="721"/>
    </location>
    <ligand>
        <name>ATP</name>
        <dbReference type="ChEBI" id="CHEBI:30616"/>
    </ligand>
</feature>
<evidence type="ECO:0000256" key="6">
    <source>
        <dbReference type="SAM" id="Phobius"/>
    </source>
</evidence>
<evidence type="ECO:0000256" key="5">
    <source>
        <dbReference type="SAM" id="MobiDB-lite"/>
    </source>
</evidence>
<keyword evidence="1" id="KW-0597">Phosphoprotein</keyword>
<dbReference type="Pfam" id="PF16697">
    <property type="entry name" value="Yop-YscD_cpl"/>
    <property type="match status" value="1"/>
</dbReference>
<keyword evidence="6" id="KW-0812">Transmembrane</keyword>
<feature type="compositionally biased region" description="Basic and acidic residues" evidence="5">
    <location>
        <begin position="38"/>
        <end position="53"/>
    </location>
</feature>
<dbReference type="InterPro" id="IPR002543">
    <property type="entry name" value="FtsK_dom"/>
</dbReference>
<evidence type="ECO:0000256" key="1">
    <source>
        <dbReference type="ARBA" id="ARBA00022553"/>
    </source>
</evidence>
<organism evidence="9 10">
    <name type="scientific">Herbiconiux oxytropis</name>
    <dbReference type="NCBI Taxonomy" id="2970915"/>
    <lineage>
        <taxon>Bacteria</taxon>
        <taxon>Bacillati</taxon>
        <taxon>Actinomycetota</taxon>
        <taxon>Actinomycetes</taxon>
        <taxon>Micrococcales</taxon>
        <taxon>Microbacteriaceae</taxon>
        <taxon>Herbiconiux</taxon>
    </lineage>
</organism>
<feature type="transmembrane region" description="Helical" evidence="6">
    <location>
        <begin position="271"/>
        <end position="289"/>
    </location>
</feature>
<keyword evidence="3 4" id="KW-0067">ATP-binding</keyword>
<dbReference type="SUPFAM" id="SSF49879">
    <property type="entry name" value="SMAD/FHA domain"/>
    <property type="match status" value="1"/>
</dbReference>
<dbReference type="PANTHER" id="PTHR22683:SF1">
    <property type="entry name" value="TYPE VII SECRETION SYSTEM PROTEIN ESSC"/>
    <property type="match status" value="1"/>
</dbReference>
<dbReference type="GO" id="GO:0003677">
    <property type="term" value="F:DNA binding"/>
    <property type="evidence" value="ECO:0007669"/>
    <property type="project" value="InterPro"/>
</dbReference>
<dbReference type="CDD" id="cd01127">
    <property type="entry name" value="TrwB_TraG_TraD_VirD4"/>
    <property type="match status" value="1"/>
</dbReference>
<feature type="domain" description="FtsK" evidence="8">
    <location>
        <begin position="1021"/>
        <end position="1212"/>
    </location>
</feature>
<dbReference type="InterPro" id="IPR032030">
    <property type="entry name" value="YscD_cytoplasmic_dom"/>
</dbReference>
<dbReference type="SUPFAM" id="SSF52540">
    <property type="entry name" value="P-loop containing nucleoside triphosphate hydrolases"/>
    <property type="match status" value="2"/>
</dbReference>
<keyword evidence="2 4" id="KW-0547">Nucleotide-binding</keyword>
<accession>A0AA41XB62</accession>
<feature type="domain" description="FHA" evidence="7">
    <location>
        <begin position="134"/>
        <end position="182"/>
    </location>
</feature>
<dbReference type="RefSeq" id="WP_259525445.1">
    <property type="nucleotide sequence ID" value="NZ_JANLCK010000002.1"/>
</dbReference>